<dbReference type="Proteomes" id="UP000626109">
    <property type="component" value="Unassembled WGS sequence"/>
</dbReference>
<organism evidence="3 4">
    <name type="scientific">Polarella glacialis</name>
    <name type="common">Dinoflagellate</name>
    <dbReference type="NCBI Taxonomy" id="89957"/>
    <lineage>
        <taxon>Eukaryota</taxon>
        <taxon>Sar</taxon>
        <taxon>Alveolata</taxon>
        <taxon>Dinophyceae</taxon>
        <taxon>Suessiales</taxon>
        <taxon>Suessiaceae</taxon>
        <taxon>Polarella</taxon>
    </lineage>
</organism>
<name>A0A813KPM5_POLGL</name>
<evidence type="ECO:0000313" key="3">
    <source>
        <dbReference type="EMBL" id="CAE8704901.1"/>
    </source>
</evidence>
<feature type="domain" description="SCP" evidence="2">
    <location>
        <begin position="70"/>
        <end position="201"/>
    </location>
</feature>
<sequence>MSNARRDYSLFPSLSHRGVEFFPSSFFLLVVSPFLLQLPVYCFSWLVTKRSPPLPSSPREQQPTKAWVMAVLEAHNSRRATHHFMPLVWNDEGFENAQKQAEACAKAEKRLAKNYIECLSGRHGQNSLGPTKTPHEWTSEAAEALVNVWYMEKEKYDWQNPGPSRPADRFIQMMWASTSSVGMALSHDGRFCVANYFPAVGKKMSFDYKRNLRPPQEGPAPWLAAEESKDIPEHLLMAPCTESNWKAHEKVSELLEEGARWVSADKMDTALPDLDPF</sequence>
<dbReference type="Pfam" id="PF00188">
    <property type="entry name" value="CAP"/>
    <property type="match status" value="1"/>
</dbReference>
<keyword evidence="1" id="KW-0812">Transmembrane</keyword>
<dbReference type="EMBL" id="CAJNNW010030873">
    <property type="protein sequence ID" value="CAE8704901.1"/>
    <property type="molecule type" value="Genomic_DNA"/>
</dbReference>
<keyword evidence="1" id="KW-0472">Membrane</keyword>
<evidence type="ECO:0000256" key="1">
    <source>
        <dbReference type="SAM" id="Phobius"/>
    </source>
</evidence>
<accession>A0A813KPM5</accession>
<keyword evidence="1" id="KW-1133">Transmembrane helix</keyword>
<dbReference type="InterPro" id="IPR035940">
    <property type="entry name" value="CAP_sf"/>
</dbReference>
<dbReference type="InterPro" id="IPR014044">
    <property type="entry name" value="CAP_dom"/>
</dbReference>
<protein>
    <recommendedName>
        <fullName evidence="2">SCP domain-containing protein</fullName>
    </recommendedName>
</protein>
<dbReference type="Gene3D" id="3.40.33.10">
    <property type="entry name" value="CAP"/>
    <property type="match status" value="1"/>
</dbReference>
<dbReference type="AlphaFoldDB" id="A0A813KPM5"/>
<reference evidence="3" key="1">
    <citation type="submission" date="2021-02" db="EMBL/GenBank/DDBJ databases">
        <authorList>
            <person name="Dougan E. K."/>
            <person name="Rhodes N."/>
            <person name="Thang M."/>
            <person name="Chan C."/>
        </authorList>
    </citation>
    <scope>NUCLEOTIDE SEQUENCE</scope>
</reference>
<evidence type="ECO:0000259" key="2">
    <source>
        <dbReference type="SMART" id="SM00198"/>
    </source>
</evidence>
<gene>
    <name evidence="3" type="ORF">PGLA2088_LOCUS33430</name>
</gene>
<feature type="transmembrane region" description="Helical" evidence="1">
    <location>
        <begin position="21"/>
        <end position="47"/>
    </location>
</feature>
<dbReference type="InterPro" id="IPR001283">
    <property type="entry name" value="CRISP-related"/>
</dbReference>
<evidence type="ECO:0000313" key="4">
    <source>
        <dbReference type="Proteomes" id="UP000626109"/>
    </source>
</evidence>
<proteinExistence type="predicted"/>
<dbReference type="SUPFAM" id="SSF55797">
    <property type="entry name" value="PR-1-like"/>
    <property type="match status" value="1"/>
</dbReference>
<dbReference type="PANTHER" id="PTHR10334">
    <property type="entry name" value="CYSTEINE-RICH SECRETORY PROTEIN-RELATED"/>
    <property type="match status" value="1"/>
</dbReference>
<dbReference type="SMART" id="SM00198">
    <property type="entry name" value="SCP"/>
    <property type="match status" value="1"/>
</dbReference>
<comment type="caution">
    <text evidence="3">The sequence shown here is derived from an EMBL/GenBank/DDBJ whole genome shotgun (WGS) entry which is preliminary data.</text>
</comment>